<dbReference type="AlphaFoldDB" id="A0A0P6XR60"/>
<feature type="transmembrane region" description="Helical" evidence="1">
    <location>
        <begin position="134"/>
        <end position="155"/>
    </location>
</feature>
<organism evidence="2 3">
    <name type="scientific">Herpetosiphon geysericola</name>
    <dbReference type="NCBI Taxonomy" id="70996"/>
    <lineage>
        <taxon>Bacteria</taxon>
        <taxon>Bacillati</taxon>
        <taxon>Chloroflexota</taxon>
        <taxon>Chloroflexia</taxon>
        <taxon>Herpetosiphonales</taxon>
        <taxon>Herpetosiphonaceae</taxon>
        <taxon>Herpetosiphon</taxon>
    </lineage>
</organism>
<feature type="transmembrane region" description="Helical" evidence="1">
    <location>
        <begin position="104"/>
        <end position="122"/>
    </location>
</feature>
<keyword evidence="3" id="KW-1185">Reference proteome</keyword>
<sequence>MWLQRFSSYLVVFGFVILIWLAGAFFLTVGAPFLSFGSGLLIICGAILWLIVCFWPIIGAMASWRGLGLFYQPAKKPHYWGLGLLCVIYGIAIFGFLIKNLGLGYWIFFGNSLGIILRSIFVEWRVAEGRVLRLSINLLLAIGLPLMVTGFLWFLA</sequence>
<feature type="transmembrane region" description="Helical" evidence="1">
    <location>
        <begin position="7"/>
        <end position="27"/>
    </location>
</feature>
<keyword evidence="1" id="KW-0812">Transmembrane</keyword>
<name>A0A0P6XR60_9CHLR</name>
<dbReference type="EMBL" id="LGKP01000026">
    <property type="protein sequence ID" value="KPL84933.1"/>
    <property type="molecule type" value="Genomic_DNA"/>
</dbReference>
<protein>
    <submittedName>
        <fullName evidence="2">Uncharacterized protein</fullName>
    </submittedName>
</protein>
<evidence type="ECO:0000256" key="1">
    <source>
        <dbReference type="SAM" id="Phobius"/>
    </source>
</evidence>
<accession>A0A0P6XR60</accession>
<gene>
    <name evidence="2" type="ORF">SE18_18845</name>
</gene>
<dbReference type="OrthoDB" id="9901362at2"/>
<reference evidence="2 3" key="1">
    <citation type="submission" date="2015-07" db="EMBL/GenBank/DDBJ databases">
        <title>Whole genome sequence of Herpetosiphon geysericola DSM 7119.</title>
        <authorList>
            <person name="Hemp J."/>
            <person name="Ward L.M."/>
            <person name="Pace L.A."/>
            <person name="Fischer W.W."/>
        </authorList>
    </citation>
    <scope>NUCLEOTIDE SEQUENCE [LARGE SCALE GENOMIC DNA]</scope>
    <source>
        <strain evidence="2 3">DSM 7119</strain>
    </source>
</reference>
<comment type="caution">
    <text evidence="2">The sequence shown here is derived from an EMBL/GenBank/DDBJ whole genome shotgun (WGS) entry which is preliminary data.</text>
</comment>
<feature type="transmembrane region" description="Helical" evidence="1">
    <location>
        <begin position="33"/>
        <end position="58"/>
    </location>
</feature>
<keyword evidence="1" id="KW-1133">Transmembrane helix</keyword>
<evidence type="ECO:0000313" key="2">
    <source>
        <dbReference type="EMBL" id="KPL84933.1"/>
    </source>
</evidence>
<proteinExistence type="predicted"/>
<keyword evidence="1" id="KW-0472">Membrane</keyword>
<dbReference type="STRING" id="70996.SE18_18845"/>
<dbReference type="Proteomes" id="UP000050277">
    <property type="component" value="Unassembled WGS sequence"/>
</dbReference>
<dbReference type="RefSeq" id="WP_054536013.1">
    <property type="nucleotide sequence ID" value="NZ_LGKP01000026.1"/>
</dbReference>
<feature type="transmembrane region" description="Helical" evidence="1">
    <location>
        <begin position="79"/>
        <end position="98"/>
    </location>
</feature>
<evidence type="ECO:0000313" key="3">
    <source>
        <dbReference type="Proteomes" id="UP000050277"/>
    </source>
</evidence>